<keyword evidence="5 16" id="KW-0863">Zinc-finger</keyword>
<feature type="compositionally biased region" description="Low complexity" evidence="17">
    <location>
        <begin position="617"/>
        <end position="637"/>
    </location>
</feature>
<protein>
    <recommendedName>
        <fullName evidence="10">E3 ubiquitin-protein ligase Topors</fullName>
        <ecNumber evidence="2">2.3.2.27</ecNumber>
    </recommendedName>
    <alternativeName>
        <fullName evidence="11">RING-type E3 ubiquitin transferase Topors</fullName>
    </alternativeName>
    <alternativeName>
        <fullName evidence="13">SUMO1-protein E3 ligase Topors</fullName>
    </alternativeName>
    <alternativeName>
        <fullName evidence="12">Topoisomerase I-binding RING finger protein</fullName>
    </alternativeName>
    <alternativeName>
        <fullName evidence="14">Topoisomerase I-binding arginine/serine-rich protein</fullName>
    </alternativeName>
    <alternativeName>
        <fullName evidence="15">Tumor suppressor p53-binding protein 3</fullName>
    </alternativeName>
</protein>
<evidence type="ECO:0000256" key="13">
    <source>
        <dbReference type="ARBA" id="ARBA00079040"/>
    </source>
</evidence>
<proteinExistence type="predicted"/>
<keyword evidence="4" id="KW-0479">Metal-binding</keyword>
<feature type="compositionally biased region" description="Gly residues" evidence="17">
    <location>
        <begin position="16"/>
        <end position="27"/>
    </location>
</feature>
<dbReference type="Ensembl" id="ENSMMDT00005003077.1">
    <property type="protein sequence ID" value="ENSMMDP00005003015.1"/>
    <property type="gene ID" value="ENSMMDG00005001686.1"/>
</dbReference>
<organism evidence="19 20">
    <name type="scientific">Myripristis murdjan</name>
    <name type="common">pinecone soldierfish</name>
    <dbReference type="NCBI Taxonomy" id="586833"/>
    <lineage>
        <taxon>Eukaryota</taxon>
        <taxon>Metazoa</taxon>
        <taxon>Chordata</taxon>
        <taxon>Craniata</taxon>
        <taxon>Vertebrata</taxon>
        <taxon>Euteleostomi</taxon>
        <taxon>Actinopterygii</taxon>
        <taxon>Neopterygii</taxon>
        <taxon>Teleostei</taxon>
        <taxon>Neoteleostei</taxon>
        <taxon>Acanthomorphata</taxon>
        <taxon>Holocentriformes</taxon>
        <taxon>Holocentridae</taxon>
        <taxon>Myripristis</taxon>
    </lineage>
</organism>
<feature type="region of interest" description="Disordered" evidence="17">
    <location>
        <begin position="139"/>
        <end position="164"/>
    </location>
</feature>
<evidence type="ECO:0000256" key="8">
    <source>
        <dbReference type="ARBA" id="ARBA00023015"/>
    </source>
</evidence>
<feature type="domain" description="RING-type" evidence="18">
    <location>
        <begin position="82"/>
        <end position="121"/>
    </location>
</feature>
<evidence type="ECO:0000259" key="18">
    <source>
        <dbReference type="PROSITE" id="PS50089"/>
    </source>
</evidence>
<evidence type="ECO:0000256" key="9">
    <source>
        <dbReference type="ARBA" id="ARBA00023163"/>
    </source>
</evidence>
<evidence type="ECO:0000256" key="12">
    <source>
        <dbReference type="ARBA" id="ARBA00076940"/>
    </source>
</evidence>
<keyword evidence="3" id="KW-0808">Transferase</keyword>
<reference evidence="19" key="1">
    <citation type="submission" date="2019-06" db="EMBL/GenBank/DDBJ databases">
        <authorList>
            <consortium name="Wellcome Sanger Institute Data Sharing"/>
        </authorList>
    </citation>
    <scope>NUCLEOTIDE SEQUENCE [LARGE SCALE GENOMIC DNA]</scope>
</reference>
<dbReference type="CDD" id="cd16574">
    <property type="entry name" value="RING-HC_Topors"/>
    <property type="match status" value="1"/>
</dbReference>
<evidence type="ECO:0000256" key="2">
    <source>
        <dbReference type="ARBA" id="ARBA00012483"/>
    </source>
</evidence>
<dbReference type="FunFam" id="3.30.40.10:FF:000136">
    <property type="entry name" value="E3 ubiquitin-protein ligase Topors"/>
    <property type="match status" value="1"/>
</dbReference>
<keyword evidence="20" id="KW-1185">Reference proteome</keyword>
<reference evidence="19" key="3">
    <citation type="submission" date="2025-09" db="UniProtKB">
        <authorList>
            <consortium name="Ensembl"/>
        </authorList>
    </citation>
    <scope>IDENTIFICATION</scope>
</reference>
<dbReference type="InterPro" id="IPR058745">
    <property type="entry name" value="PWI_Topors"/>
</dbReference>
<dbReference type="InterPro" id="IPR013083">
    <property type="entry name" value="Znf_RING/FYVE/PHD"/>
</dbReference>
<keyword evidence="8" id="KW-0805">Transcription regulation</keyword>
<keyword evidence="9" id="KW-0804">Transcription</keyword>
<dbReference type="InterPro" id="IPR058746">
    <property type="entry name" value="Znf_RING-type_Topors"/>
</dbReference>
<dbReference type="Pfam" id="PF00097">
    <property type="entry name" value="zf-C3HC4"/>
    <property type="match status" value="1"/>
</dbReference>
<feature type="compositionally biased region" description="Low complexity" evidence="17">
    <location>
        <begin position="50"/>
        <end position="72"/>
    </location>
</feature>
<dbReference type="GO" id="GO:0061630">
    <property type="term" value="F:ubiquitin protein ligase activity"/>
    <property type="evidence" value="ECO:0007669"/>
    <property type="project" value="UniProtKB-EC"/>
</dbReference>
<evidence type="ECO:0000256" key="11">
    <source>
        <dbReference type="ARBA" id="ARBA00076856"/>
    </source>
</evidence>
<evidence type="ECO:0000256" key="5">
    <source>
        <dbReference type="ARBA" id="ARBA00022771"/>
    </source>
</evidence>
<dbReference type="AlphaFoldDB" id="A0A667WDR6"/>
<dbReference type="PROSITE" id="PS50089">
    <property type="entry name" value="ZF_RING_2"/>
    <property type="match status" value="1"/>
</dbReference>
<evidence type="ECO:0000256" key="15">
    <source>
        <dbReference type="ARBA" id="ARBA00082108"/>
    </source>
</evidence>
<evidence type="ECO:0000256" key="7">
    <source>
        <dbReference type="ARBA" id="ARBA00022833"/>
    </source>
</evidence>
<dbReference type="GO" id="GO:0008270">
    <property type="term" value="F:zinc ion binding"/>
    <property type="evidence" value="ECO:0007669"/>
    <property type="project" value="UniProtKB-KW"/>
</dbReference>
<dbReference type="Gene3D" id="3.30.40.10">
    <property type="entry name" value="Zinc/RING finger domain, C3HC4 (zinc finger)"/>
    <property type="match status" value="1"/>
</dbReference>
<evidence type="ECO:0000256" key="6">
    <source>
        <dbReference type="ARBA" id="ARBA00022786"/>
    </source>
</evidence>
<dbReference type="SMART" id="SM00184">
    <property type="entry name" value="RING"/>
    <property type="match status" value="1"/>
</dbReference>
<feature type="compositionally biased region" description="Low complexity" evidence="17">
    <location>
        <begin position="505"/>
        <end position="524"/>
    </location>
</feature>
<name>A0A667WDR6_9TELE</name>
<feature type="compositionally biased region" description="Basic and acidic residues" evidence="17">
    <location>
        <begin position="723"/>
        <end position="769"/>
    </location>
</feature>
<dbReference type="EC" id="2.3.2.27" evidence="2"/>
<evidence type="ECO:0000256" key="17">
    <source>
        <dbReference type="SAM" id="MobiDB-lite"/>
    </source>
</evidence>
<gene>
    <name evidence="19" type="primary">LOC115376623</name>
</gene>
<accession>A0A667WDR6</accession>
<evidence type="ECO:0000256" key="16">
    <source>
        <dbReference type="PROSITE-ProRule" id="PRU00175"/>
    </source>
</evidence>
<dbReference type="PANTHER" id="PTHR46077">
    <property type="entry name" value="E3 UBIQUITIN-PROTEIN LIGASE TOPORS"/>
    <property type="match status" value="1"/>
</dbReference>
<dbReference type="GO" id="GO:0032391">
    <property type="term" value="C:photoreceptor connecting cilium"/>
    <property type="evidence" value="ECO:0007669"/>
    <property type="project" value="UniProtKB-ARBA"/>
</dbReference>
<evidence type="ECO:0000256" key="1">
    <source>
        <dbReference type="ARBA" id="ARBA00000900"/>
    </source>
</evidence>
<feature type="compositionally biased region" description="Basic residues" evidence="17">
    <location>
        <begin position="1"/>
        <end position="12"/>
    </location>
</feature>
<feature type="region of interest" description="Disordered" evidence="17">
    <location>
        <begin position="389"/>
        <end position="769"/>
    </location>
</feature>
<evidence type="ECO:0000256" key="4">
    <source>
        <dbReference type="ARBA" id="ARBA00022723"/>
    </source>
</evidence>
<dbReference type="InterPro" id="IPR017907">
    <property type="entry name" value="Znf_RING_CS"/>
</dbReference>
<comment type="catalytic activity">
    <reaction evidence="1">
        <text>S-ubiquitinyl-[E2 ubiquitin-conjugating enzyme]-L-cysteine + [acceptor protein]-L-lysine = [E2 ubiquitin-conjugating enzyme]-L-cysteine + N(6)-ubiquitinyl-[acceptor protein]-L-lysine.</text>
        <dbReference type="EC" id="2.3.2.27"/>
    </reaction>
</comment>
<dbReference type="GO" id="GO:0000209">
    <property type="term" value="P:protein polyubiquitination"/>
    <property type="evidence" value="ECO:0007669"/>
    <property type="project" value="TreeGrafter"/>
</dbReference>
<evidence type="ECO:0000256" key="3">
    <source>
        <dbReference type="ARBA" id="ARBA00022679"/>
    </source>
</evidence>
<evidence type="ECO:0000313" key="19">
    <source>
        <dbReference type="Ensembl" id="ENSMMDP00005003015.1"/>
    </source>
</evidence>
<feature type="region of interest" description="Disordered" evidence="17">
    <location>
        <begin position="1"/>
        <end position="72"/>
    </location>
</feature>
<feature type="compositionally biased region" description="Low complexity" evidence="17">
    <location>
        <begin position="536"/>
        <end position="549"/>
    </location>
</feature>
<reference evidence="19" key="2">
    <citation type="submission" date="2025-08" db="UniProtKB">
        <authorList>
            <consortium name="Ensembl"/>
        </authorList>
    </citation>
    <scope>IDENTIFICATION</scope>
</reference>
<feature type="compositionally biased region" description="Basic and acidic residues" evidence="17">
    <location>
        <begin position="551"/>
        <end position="576"/>
    </location>
</feature>
<dbReference type="GO" id="GO:0006513">
    <property type="term" value="P:protein monoubiquitination"/>
    <property type="evidence" value="ECO:0007669"/>
    <property type="project" value="TreeGrafter"/>
</dbReference>
<dbReference type="PANTHER" id="PTHR46077:SF1">
    <property type="entry name" value="TOP1 BINDING ARGININE_SERINE RICH PROTEIN, E3 UBIQUITIN LIGASE"/>
    <property type="match status" value="1"/>
</dbReference>
<dbReference type="Proteomes" id="UP000472263">
    <property type="component" value="Chromosome 18"/>
</dbReference>
<evidence type="ECO:0000313" key="20">
    <source>
        <dbReference type="Proteomes" id="UP000472263"/>
    </source>
</evidence>
<evidence type="ECO:0000256" key="10">
    <source>
        <dbReference type="ARBA" id="ARBA00071236"/>
    </source>
</evidence>
<dbReference type="InterPro" id="IPR018957">
    <property type="entry name" value="Znf_C3HC4_RING-type"/>
</dbReference>
<dbReference type="GO" id="GO:0008630">
    <property type="term" value="P:intrinsic apoptotic signaling pathway in response to DNA damage"/>
    <property type="evidence" value="ECO:0007669"/>
    <property type="project" value="UniProtKB-ARBA"/>
</dbReference>
<dbReference type="GeneTree" id="ENSGT00530000064170"/>
<dbReference type="Pfam" id="PF26084">
    <property type="entry name" value="PWI_Topors"/>
    <property type="match status" value="1"/>
</dbReference>
<feature type="compositionally biased region" description="Basic and acidic residues" evidence="17">
    <location>
        <begin position="474"/>
        <end position="491"/>
    </location>
</feature>
<evidence type="ECO:0000256" key="14">
    <source>
        <dbReference type="ARBA" id="ARBA00079184"/>
    </source>
</evidence>
<keyword evidence="7" id="KW-0862">Zinc</keyword>
<dbReference type="PROSITE" id="PS00518">
    <property type="entry name" value="ZF_RING_1"/>
    <property type="match status" value="1"/>
</dbReference>
<dbReference type="InterPro" id="IPR001841">
    <property type="entry name" value="Znf_RING"/>
</dbReference>
<sequence>MAPTRMKLRLRRRDGAAGGSNAAGGAAGQAEEEEERSRESSSRSRRKKSSSATSAAPSSSPPTSSASARAAAAEEASPDSKCPICLDRFNNLAYLDRCLHRFCFPCIQEWSHNKAECPLCKQPFASILHSVRAEDDFKEYTPRPTRRRRRRRREGERGVGPGEELGERGVIFDGLTGLGGAVAPVAPNDRSSRRLMTRLAARRRLQQEGGSVRRLRERETLAFRRALYRSGVRVRGVAGSNQGQQQRDVTAETYRRNPGHLNRLRPWLRRELTVLYGAHGSLVDIVQRIIMARLAHHGLEDTPTIEEELRPFLLARTEHFLHELLSFARSPLSLENYDLQAVYEPPAAAMELDTVSSSTDDSVIAISEGEGEGEEGTEETQFASLSLSVWDDETPGPSYSTAEPSHSLAPLSVSPVREEGANEEAVEGEERREKKDEEEEEECLIVGYVKPMAERTPELVQLSSDTEEEEQQQEEEKKKKEEDEKKEEARTAEAPLPAPPPLPLPSVTSPLSSLPTIPPSTSSTNRVTNREREGRSWSGSSGRSSPSPGGREGRRARERKKERERDRSRQPESTERRSKKRKRRGQEREEEGRLRRRDSSGGRGSYNPNRSIYPAMLRRSQSPSPFLSSSESRTMSPPSLPASPWEFHHSGPSSLSSSSSSLSSRSSPSSWCSSPLPPLPAALSPSVRGGAHHGDKPGGKRKYKSRHLDDDLDDPTWQPASGRRGDKRRERGRGGGERESKRRGRDGGRRRERGRRDTHRENSVYDGER</sequence>
<dbReference type="SUPFAM" id="SSF57850">
    <property type="entry name" value="RING/U-box"/>
    <property type="match status" value="1"/>
</dbReference>
<feature type="compositionally biased region" description="Basic and acidic residues" evidence="17">
    <location>
        <begin position="586"/>
        <end position="600"/>
    </location>
</feature>
<keyword evidence="6" id="KW-0833">Ubl conjugation pathway</keyword>
<feature type="compositionally biased region" description="Low complexity" evidence="17">
    <location>
        <begin position="650"/>
        <end position="674"/>
    </location>
</feature>